<organism evidence="2 3">
    <name type="scientific">Solanum commersonii</name>
    <name type="common">Commerson's wild potato</name>
    <name type="synonym">Commerson's nightshade</name>
    <dbReference type="NCBI Taxonomy" id="4109"/>
    <lineage>
        <taxon>Eukaryota</taxon>
        <taxon>Viridiplantae</taxon>
        <taxon>Streptophyta</taxon>
        <taxon>Embryophyta</taxon>
        <taxon>Tracheophyta</taxon>
        <taxon>Spermatophyta</taxon>
        <taxon>Magnoliopsida</taxon>
        <taxon>eudicotyledons</taxon>
        <taxon>Gunneridae</taxon>
        <taxon>Pentapetalae</taxon>
        <taxon>asterids</taxon>
        <taxon>lamiids</taxon>
        <taxon>Solanales</taxon>
        <taxon>Solanaceae</taxon>
        <taxon>Solanoideae</taxon>
        <taxon>Solaneae</taxon>
        <taxon>Solanum</taxon>
    </lineage>
</organism>
<dbReference type="OrthoDB" id="10437975at2759"/>
<dbReference type="Proteomes" id="UP000824120">
    <property type="component" value="Chromosome 8"/>
</dbReference>
<proteinExistence type="predicted"/>
<reference evidence="2 3" key="1">
    <citation type="submission" date="2020-09" db="EMBL/GenBank/DDBJ databases">
        <title>De no assembly of potato wild relative species, Solanum commersonii.</title>
        <authorList>
            <person name="Cho K."/>
        </authorList>
    </citation>
    <scope>NUCLEOTIDE SEQUENCE [LARGE SCALE GENOMIC DNA]</scope>
    <source>
        <strain evidence="2">LZ3.2</strain>
        <tissue evidence="2">Leaf</tissue>
    </source>
</reference>
<dbReference type="InterPro" id="IPR040256">
    <property type="entry name" value="At4g02000-like"/>
</dbReference>
<dbReference type="PANTHER" id="PTHR31286">
    <property type="entry name" value="GLYCINE-RICH CELL WALL STRUCTURAL PROTEIN 1.8-LIKE"/>
    <property type="match status" value="1"/>
</dbReference>
<evidence type="ECO:0000313" key="2">
    <source>
        <dbReference type="EMBL" id="KAG5592938.1"/>
    </source>
</evidence>
<accession>A0A9J5XYX3</accession>
<feature type="region of interest" description="Disordered" evidence="1">
    <location>
        <begin position="79"/>
        <end position="121"/>
    </location>
</feature>
<comment type="caution">
    <text evidence="2">The sequence shown here is derived from an EMBL/GenBank/DDBJ whole genome shotgun (WGS) entry which is preliminary data.</text>
</comment>
<protein>
    <submittedName>
        <fullName evidence="2">Uncharacterized protein</fullName>
    </submittedName>
</protein>
<dbReference type="PANTHER" id="PTHR31286:SF179">
    <property type="entry name" value="RNASE H TYPE-1 DOMAIN-CONTAINING PROTEIN"/>
    <property type="match status" value="1"/>
</dbReference>
<keyword evidence="3" id="KW-1185">Reference proteome</keyword>
<evidence type="ECO:0000313" key="3">
    <source>
        <dbReference type="Proteomes" id="UP000824120"/>
    </source>
</evidence>
<feature type="compositionally biased region" description="Basic and acidic residues" evidence="1">
    <location>
        <begin position="83"/>
        <end position="100"/>
    </location>
</feature>
<gene>
    <name evidence="2" type="ORF">H5410_043452</name>
</gene>
<evidence type="ECO:0000256" key="1">
    <source>
        <dbReference type="SAM" id="MobiDB-lite"/>
    </source>
</evidence>
<dbReference type="EMBL" id="JACXVP010000008">
    <property type="protein sequence ID" value="KAG5592938.1"/>
    <property type="molecule type" value="Genomic_DNA"/>
</dbReference>
<dbReference type="AlphaFoldDB" id="A0A9J5XYX3"/>
<sequence length="221" mass="26385">MATGNQTRRSYARVKVEVDLLREFPKRIKIRVKKSSRELMEKWIKIKYDYVPKYCKTCMIQGHDMEQCYVVHPELYPKKKKKEMQAETKEVDRTEKKEPNKSNSKKMKHEQKRREYARESYAQPQAIMSKGIKEMNKPVEIIAGLHLKEAPNLIDETEDEIQRRKDREEEETIDFNIQQISKVGDLSPRFTNSLKAKRWRTIIPLQVKTRSSKKHLTISYQ</sequence>
<name>A0A9J5XYX3_SOLCO</name>